<accession>A0ABP7DR04</accession>
<feature type="transmembrane region" description="Helical" evidence="7">
    <location>
        <begin position="20"/>
        <end position="39"/>
    </location>
</feature>
<dbReference type="PANTHER" id="PTHR37937">
    <property type="entry name" value="CONJUGATIVE TRANSFER: DNA TRANSPORT"/>
    <property type="match status" value="1"/>
</dbReference>
<dbReference type="EMBL" id="BAAAYX010000011">
    <property type="protein sequence ID" value="GAA3707705.1"/>
    <property type="molecule type" value="Genomic_DNA"/>
</dbReference>
<keyword evidence="10" id="KW-1185">Reference proteome</keyword>
<dbReference type="InterPro" id="IPR027417">
    <property type="entry name" value="P-loop_NTPase"/>
</dbReference>
<comment type="subcellular location">
    <subcellularLocation>
        <location evidence="1">Cell membrane</location>
        <topology evidence="1">Multi-pass membrane protein</topology>
    </subcellularLocation>
</comment>
<feature type="transmembrane region" description="Helical" evidence="7">
    <location>
        <begin position="51"/>
        <end position="70"/>
    </location>
</feature>
<feature type="region of interest" description="Disordered" evidence="6">
    <location>
        <begin position="130"/>
        <end position="150"/>
    </location>
</feature>
<dbReference type="InterPro" id="IPR051539">
    <property type="entry name" value="T4SS-coupling_protein"/>
</dbReference>
<evidence type="ECO:0000256" key="6">
    <source>
        <dbReference type="SAM" id="MobiDB-lite"/>
    </source>
</evidence>
<gene>
    <name evidence="9" type="ORF">GCM10022204_27080</name>
</gene>
<dbReference type="CDD" id="cd01127">
    <property type="entry name" value="TrwB_TraG_TraD_VirD4"/>
    <property type="match status" value="1"/>
</dbReference>
<keyword evidence="5 7" id="KW-0472">Membrane</keyword>
<keyword evidence="2" id="KW-1003">Cell membrane</keyword>
<evidence type="ECO:0000256" key="1">
    <source>
        <dbReference type="ARBA" id="ARBA00004651"/>
    </source>
</evidence>
<dbReference type="RefSeq" id="WP_344812918.1">
    <property type="nucleotide sequence ID" value="NZ_BAAAYX010000011.1"/>
</dbReference>
<name>A0ABP7DR04_9ACTN</name>
<dbReference type="Pfam" id="PF12696">
    <property type="entry name" value="TraG-D_C"/>
    <property type="match status" value="1"/>
</dbReference>
<keyword evidence="3 7" id="KW-0812">Transmembrane</keyword>
<evidence type="ECO:0000256" key="5">
    <source>
        <dbReference type="ARBA" id="ARBA00023136"/>
    </source>
</evidence>
<dbReference type="InterPro" id="IPR032689">
    <property type="entry name" value="TraG-D_C"/>
</dbReference>
<keyword evidence="4 7" id="KW-1133">Transmembrane helix</keyword>
<dbReference type="PANTHER" id="PTHR37937:SF1">
    <property type="entry name" value="CONJUGATIVE TRANSFER: DNA TRANSPORT"/>
    <property type="match status" value="1"/>
</dbReference>
<dbReference type="SUPFAM" id="SSF52540">
    <property type="entry name" value="P-loop containing nucleoside triphosphate hydrolases"/>
    <property type="match status" value="1"/>
</dbReference>
<evidence type="ECO:0000259" key="8">
    <source>
        <dbReference type="Pfam" id="PF12696"/>
    </source>
</evidence>
<feature type="domain" description="TraD/TraG TraM recognition site" evidence="8">
    <location>
        <begin position="426"/>
        <end position="544"/>
    </location>
</feature>
<evidence type="ECO:0000256" key="2">
    <source>
        <dbReference type="ARBA" id="ARBA00022475"/>
    </source>
</evidence>
<evidence type="ECO:0000256" key="7">
    <source>
        <dbReference type="SAM" id="Phobius"/>
    </source>
</evidence>
<comment type="caution">
    <text evidence="9">The sequence shown here is derived from an EMBL/GenBank/DDBJ whole genome shotgun (WGS) entry which is preliminary data.</text>
</comment>
<evidence type="ECO:0000256" key="3">
    <source>
        <dbReference type="ARBA" id="ARBA00022692"/>
    </source>
</evidence>
<reference evidence="10" key="1">
    <citation type="journal article" date="2019" name="Int. J. Syst. Evol. Microbiol.">
        <title>The Global Catalogue of Microorganisms (GCM) 10K type strain sequencing project: providing services to taxonomists for standard genome sequencing and annotation.</title>
        <authorList>
            <consortium name="The Broad Institute Genomics Platform"/>
            <consortium name="The Broad Institute Genome Sequencing Center for Infectious Disease"/>
            <person name="Wu L."/>
            <person name="Ma J."/>
        </authorList>
    </citation>
    <scope>NUCLEOTIDE SEQUENCE [LARGE SCALE GENOMIC DNA]</scope>
    <source>
        <strain evidence="10">JCM 16548</strain>
    </source>
</reference>
<protein>
    <recommendedName>
        <fullName evidence="8">TraD/TraG TraM recognition site domain-containing protein</fullName>
    </recommendedName>
</protein>
<feature type="transmembrane region" description="Helical" evidence="7">
    <location>
        <begin position="76"/>
        <end position="96"/>
    </location>
</feature>
<evidence type="ECO:0000313" key="9">
    <source>
        <dbReference type="EMBL" id="GAA3707705.1"/>
    </source>
</evidence>
<organism evidence="9 10">
    <name type="scientific">Microlunatus aurantiacus</name>
    <dbReference type="NCBI Taxonomy" id="446786"/>
    <lineage>
        <taxon>Bacteria</taxon>
        <taxon>Bacillati</taxon>
        <taxon>Actinomycetota</taxon>
        <taxon>Actinomycetes</taxon>
        <taxon>Propionibacteriales</taxon>
        <taxon>Propionibacteriaceae</taxon>
        <taxon>Microlunatus</taxon>
    </lineage>
</organism>
<evidence type="ECO:0000313" key="10">
    <source>
        <dbReference type="Proteomes" id="UP001500051"/>
    </source>
</evidence>
<dbReference type="Proteomes" id="UP001500051">
    <property type="component" value="Unassembled WGS sequence"/>
</dbReference>
<evidence type="ECO:0000256" key="4">
    <source>
        <dbReference type="ARBA" id="ARBA00022989"/>
    </source>
</evidence>
<sequence>MSGTSNRRADPGSLTGETVGLLVFVLVSVVGGGGLYVAIRLGHQLDGTADQLPSDPFAVVIGLFAGTVAWPASGTWIIAATGALLVGLTVLFLLAWSKGRQQSSRVDRAAAVMGSGRDIEPLSRRNAAAAAARWSGGKPDPKSTAPVGVPIGRTVRGGQPLFGSWEDMHLDIWGPRTGKTTSRAVPAILEAPGAVLVTSNKRDVVDATRDVRSPLGPVWVFDPQGITGENPDWWWNPLSYVTDEVRAAKLAEHFASGSRESGSRADAYFDNAGQDLLAGLLLAAALDERPITDVYVWLTRPTDEEPIEILAQHDYRLIERQVAGVIGAPEKQRGGVYGTAQQMAACLTNSQVAHWVTPSNGGWDNRRQFNPADFVRGHDGYRGTLYSLSKEGRGTAGPLLTALTVAVVEAAEELAAQSAHGRLAVPMLGVLDEAANVCRWRELPNLYSHYGSRGIVLMTILQSWSQGVDVWGESGMNKLFSAANVFVYGGGVREERFLESLSRIVGDYDRVSTSTSSGRGQRNVSRQLVRHRILEVDELAALPKGRAIVLASGARPTLIRTQPWMTGPHAAAVQASIAAHDPQASRTLGEAQSELDHVATAEATSPTQGVDAL</sequence>
<dbReference type="Gene3D" id="3.40.50.300">
    <property type="entry name" value="P-loop containing nucleotide triphosphate hydrolases"/>
    <property type="match status" value="1"/>
</dbReference>
<proteinExistence type="predicted"/>